<dbReference type="InterPro" id="IPR000115">
    <property type="entry name" value="PRibGlycinamide_synth"/>
</dbReference>
<dbReference type="Pfam" id="PF02843">
    <property type="entry name" value="GARS_C"/>
    <property type="match status" value="1"/>
</dbReference>
<evidence type="ECO:0000313" key="16">
    <source>
        <dbReference type="Proteomes" id="UP001631949"/>
    </source>
</evidence>
<evidence type="ECO:0000256" key="8">
    <source>
        <dbReference type="ARBA" id="ARBA00022840"/>
    </source>
</evidence>
<dbReference type="EC" id="6.3.4.13" evidence="4 12"/>
<dbReference type="Gene3D" id="3.90.600.10">
    <property type="entry name" value="Phosphoribosylglycinamide synthetase, C-terminal domain"/>
    <property type="match status" value="1"/>
</dbReference>
<dbReference type="PROSITE" id="PS00184">
    <property type="entry name" value="GARS"/>
    <property type="match status" value="1"/>
</dbReference>
<dbReference type="InterPro" id="IPR037123">
    <property type="entry name" value="PRibGlycinamide_synth_C_sf"/>
</dbReference>
<evidence type="ECO:0000256" key="7">
    <source>
        <dbReference type="ARBA" id="ARBA00022755"/>
    </source>
</evidence>
<evidence type="ECO:0000256" key="9">
    <source>
        <dbReference type="ARBA" id="ARBA00038345"/>
    </source>
</evidence>
<comment type="pathway">
    <text evidence="3 12">Purine metabolism; IMP biosynthesis via de novo pathway; N(1)-(5-phospho-D-ribosyl)glycinamide from 5-phospho-alpha-D-ribose 1-diphosphate: step 2/2.</text>
</comment>
<dbReference type="SUPFAM" id="SSF56059">
    <property type="entry name" value="Glutathione synthetase ATP-binding domain-like"/>
    <property type="match status" value="1"/>
</dbReference>
<evidence type="ECO:0000256" key="12">
    <source>
        <dbReference type="HAMAP-Rule" id="MF_00138"/>
    </source>
</evidence>
<dbReference type="SUPFAM" id="SSF52440">
    <property type="entry name" value="PreATP-grasp domain"/>
    <property type="match status" value="1"/>
</dbReference>
<dbReference type="SUPFAM" id="SSF51246">
    <property type="entry name" value="Rudiment single hybrid motif"/>
    <property type="match status" value="1"/>
</dbReference>
<evidence type="ECO:0000256" key="10">
    <source>
        <dbReference type="ARBA" id="ARBA00042242"/>
    </source>
</evidence>
<dbReference type="InterPro" id="IPR020559">
    <property type="entry name" value="PRibGlycinamide_synth_CS"/>
</dbReference>
<evidence type="ECO:0000256" key="2">
    <source>
        <dbReference type="ARBA" id="ARBA00001946"/>
    </source>
</evidence>
<dbReference type="RefSeq" id="WP_408977985.1">
    <property type="nucleotide sequence ID" value="NZ_JBJUVG010000015.1"/>
</dbReference>
<proteinExistence type="inferred from homology"/>
<dbReference type="Pfam" id="PF01071">
    <property type="entry name" value="GARS_A"/>
    <property type="match status" value="1"/>
</dbReference>
<keyword evidence="7 12" id="KW-0658">Purine biosynthesis</keyword>
<dbReference type="InterPro" id="IPR016185">
    <property type="entry name" value="PreATP-grasp_dom_sf"/>
</dbReference>
<comment type="caution">
    <text evidence="15">The sequence shown here is derived from an EMBL/GenBank/DDBJ whole genome shotgun (WGS) entry which is preliminary data.</text>
</comment>
<evidence type="ECO:0000256" key="11">
    <source>
        <dbReference type="ARBA" id="ARBA00042864"/>
    </source>
</evidence>
<dbReference type="SMART" id="SM01210">
    <property type="entry name" value="GARS_C"/>
    <property type="match status" value="1"/>
</dbReference>
<evidence type="ECO:0000259" key="14">
    <source>
        <dbReference type="PROSITE" id="PS50975"/>
    </source>
</evidence>
<dbReference type="InterPro" id="IPR011761">
    <property type="entry name" value="ATP-grasp"/>
</dbReference>
<dbReference type="Proteomes" id="UP001631949">
    <property type="component" value="Unassembled WGS sequence"/>
</dbReference>
<comment type="cofactor">
    <cofactor evidence="2">
        <name>Mg(2+)</name>
        <dbReference type="ChEBI" id="CHEBI:18420"/>
    </cofactor>
</comment>
<protein>
    <recommendedName>
        <fullName evidence="4 12">Phosphoribosylamine--glycine ligase</fullName>
        <ecNumber evidence="4 12">6.3.4.13</ecNumber>
    </recommendedName>
    <alternativeName>
        <fullName evidence="12">GARS</fullName>
    </alternativeName>
    <alternativeName>
        <fullName evidence="10 12">Glycinamide ribonucleotide synthetase</fullName>
    </alternativeName>
    <alternativeName>
        <fullName evidence="11 12">Phosphoribosylglycinamide synthetase</fullName>
    </alternativeName>
</protein>
<keyword evidence="16" id="KW-1185">Reference proteome</keyword>
<dbReference type="PANTHER" id="PTHR43472">
    <property type="entry name" value="PHOSPHORIBOSYLAMINE--GLYCINE LIGASE"/>
    <property type="match status" value="1"/>
</dbReference>
<dbReference type="Gene3D" id="3.30.1490.20">
    <property type="entry name" value="ATP-grasp fold, A domain"/>
    <property type="match status" value="1"/>
</dbReference>
<dbReference type="GO" id="GO:0004637">
    <property type="term" value="F:phosphoribosylamine-glycine ligase activity"/>
    <property type="evidence" value="ECO:0007669"/>
    <property type="project" value="UniProtKB-EC"/>
</dbReference>
<organism evidence="15 16">
    <name type="scientific">Peptococcus simiae</name>
    <dbReference type="NCBI Taxonomy" id="1643805"/>
    <lineage>
        <taxon>Bacteria</taxon>
        <taxon>Bacillati</taxon>
        <taxon>Bacillota</taxon>
        <taxon>Clostridia</taxon>
        <taxon>Eubacteriales</taxon>
        <taxon>Peptococcaceae</taxon>
        <taxon>Peptococcus</taxon>
    </lineage>
</organism>
<evidence type="ECO:0000256" key="4">
    <source>
        <dbReference type="ARBA" id="ARBA00013255"/>
    </source>
</evidence>
<dbReference type="PROSITE" id="PS50975">
    <property type="entry name" value="ATP_GRASP"/>
    <property type="match status" value="1"/>
</dbReference>
<dbReference type="NCBIfam" id="TIGR00877">
    <property type="entry name" value="purD"/>
    <property type="match status" value="1"/>
</dbReference>
<dbReference type="Gene3D" id="3.40.50.20">
    <property type="match status" value="1"/>
</dbReference>
<dbReference type="SMART" id="SM01209">
    <property type="entry name" value="GARS_A"/>
    <property type="match status" value="1"/>
</dbReference>
<feature type="domain" description="ATP-grasp" evidence="14">
    <location>
        <begin position="107"/>
        <end position="313"/>
    </location>
</feature>
<comment type="cofactor">
    <cofactor evidence="1">
        <name>Mn(2+)</name>
        <dbReference type="ChEBI" id="CHEBI:29035"/>
    </cofactor>
</comment>
<accession>A0ABW9H0I4</accession>
<gene>
    <name evidence="12 15" type="primary">purD</name>
    <name evidence="15" type="ORF">ACKQTC_08320</name>
</gene>
<comment type="catalytic activity">
    <reaction evidence="12">
        <text>5-phospho-beta-D-ribosylamine + glycine + ATP = N(1)-(5-phospho-beta-D-ribosyl)glycinamide + ADP + phosphate + H(+)</text>
        <dbReference type="Rhea" id="RHEA:17453"/>
        <dbReference type="ChEBI" id="CHEBI:15378"/>
        <dbReference type="ChEBI" id="CHEBI:30616"/>
        <dbReference type="ChEBI" id="CHEBI:43474"/>
        <dbReference type="ChEBI" id="CHEBI:57305"/>
        <dbReference type="ChEBI" id="CHEBI:58681"/>
        <dbReference type="ChEBI" id="CHEBI:143788"/>
        <dbReference type="ChEBI" id="CHEBI:456216"/>
        <dbReference type="EC" id="6.3.4.13"/>
    </reaction>
</comment>
<evidence type="ECO:0000256" key="6">
    <source>
        <dbReference type="ARBA" id="ARBA00022741"/>
    </source>
</evidence>
<evidence type="ECO:0000256" key="5">
    <source>
        <dbReference type="ARBA" id="ARBA00022598"/>
    </source>
</evidence>
<dbReference type="InterPro" id="IPR011054">
    <property type="entry name" value="Rudment_hybrid_motif"/>
</dbReference>
<sequence>MKVLVIGSGGREHALVWKLAQSDRVTDIYVAPGNAGMTALATCLPIQVEQVDDLVRVAQEKEIDLTVVGPEKPLTMGIVDAFEAAGLACFGPSQAAARLEGSKAFSKALMKKYQIPTAKFDVFTDLAAAQAYVKALNGPCVVKADGLAAGKGVIICPDTATALAALEDMLTDKAFGEAGQRVLVEEFLEGQEVSVLAFADGKQVIPMVSAQDHKRIFDGDEGPNTGGMGAYSPAPIYTEALAEEVLKTIIKPTIAAMAAEGCPFKGVLYTGLMLTKDGPKVLEYNARFGDPETQPVLMRLASDITEPLLASIEGRLDQVSLSWHDEAAVCVVLAAKDYPASPRKGDEIRGIPAAEAHGAVVFHAGTRLDNQDRLLTAGGRVLGVTALGPDIRSAMEEAYKAVAYIDFDGMQYRHDIGMKALELED</sequence>
<evidence type="ECO:0000313" key="15">
    <source>
        <dbReference type="EMBL" id="MFM9414370.1"/>
    </source>
</evidence>
<evidence type="ECO:0000256" key="3">
    <source>
        <dbReference type="ARBA" id="ARBA00005174"/>
    </source>
</evidence>
<comment type="similarity">
    <text evidence="9 12">Belongs to the GARS family.</text>
</comment>
<keyword evidence="8 13" id="KW-0067">ATP-binding</keyword>
<reference evidence="15 16" key="1">
    <citation type="journal article" date="2016" name="Int. J. Syst. Evol. Microbiol.">
        <title>Peptococcus simiae sp. nov., isolated from rhesus macaque faeces and emended description of the genus Peptococcus.</title>
        <authorList>
            <person name="Shkoporov A.N."/>
            <person name="Efimov B.A."/>
            <person name="Kondova I."/>
            <person name="Ouwerling B."/>
            <person name="Chaplin A.V."/>
            <person name="Shcherbakova V.A."/>
            <person name="Langermans J.A.M."/>
        </authorList>
    </citation>
    <scope>NUCLEOTIDE SEQUENCE [LARGE SCALE GENOMIC DNA]</scope>
    <source>
        <strain evidence="15 16">M108</strain>
    </source>
</reference>
<dbReference type="Pfam" id="PF02844">
    <property type="entry name" value="GARS_N"/>
    <property type="match status" value="1"/>
</dbReference>
<evidence type="ECO:0000256" key="1">
    <source>
        <dbReference type="ARBA" id="ARBA00001936"/>
    </source>
</evidence>
<dbReference type="InterPro" id="IPR020560">
    <property type="entry name" value="PRibGlycinamide_synth_C-dom"/>
</dbReference>
<keyword evidence="6 13" id="KW-0547">Nucleotide-binding</keyword>
<dbReference type="EMBL" id="JBJUVG010000015">
    <property type="protein sequence ID" value="MFM9414370.1"/>
    <property type="molecule type" value="Genomic_DNA"/>
</dbReference>
<dbReference type="HAMAP" id="MF_00138">
    <property type="entry name" value="GARS"/>
    <property type="match status" value="1"/>
</dbReference>
<dbReference type="InterPro" id="IPR013815">
    <property type="entry name" value="ATP_grasp_subdomain_1"/>
</dbReference>
<dbReference type="PANTHER" id="PTHR43472:SF1">
    <property type="entry name" value="PHOSPHORIBOSYLAMINE--GLYCINE LIGASE, CHLOROPLASTIC"/>
    <property type="match status" value="1"/>
</dbReference>
<dbReference type="Gene3D" id="3.30.470.20">
    <property type="entry name" value="ATP-grasp fold, B domain"/>
    <property type="match status" value="1"/>
</dbReference>
<dbReference type="InterPro" id="IPR020561">
    <property type="entry name" value="PRibGlycinamid_synth_ATP-grasp"/>
</dbReference>
<name>A0ABW9H0I4_9FIRM</name>
<evidence type="ECO:0000256" key="13">
    <source>
        <dbReference type="PROSITE-ProRule" id="PRU00409"/>
    </source>
</evidence>
<dbReference type="InterPro" id="IPR020562">
    <property type="entry name" value="PRibGlycinamide_synth_N"/>
</dbReference>
<keyword evidence="5 12" id="KW-0436">Ligase</keyword>